<sequence length="161" mass="17041">MLPIGLAEHNSVFRTIWQVTWVSAAPPPILMIVAIINGYIINKIAHPVTAMTVDMTGKSYALSLMITIAGRGYIRSQLDNSIPKSGLAPVLTVTDGAPAIAATHEESSAYELESRGPATNGAGSEFEAAYLQESLSVGSFRSKPIASGSESTCTHQIQLPK</sequence>
<accession>A0A0K6GHA4</accession>
<feature type="transmembrane region" description="Helical" evidence="1">
    <location>
        <begin position="20"/>
        <end position="41"/>
    </location>
</feature>
<dbReference type="AlphaFoldDB" id="A0A0K6GHA4"/>
<evidence type="ECO:0000313" key="2">
    <source>
        <dbReference type="EMBL" id="CUA77754.1"/>
    </source>
</evidence>
<proteinExistence type="predicted"/>
<organism evidence="2 3">
    <name type="scientific">Rhizoctonia solani</name>
    <dbReference type="NCBI Taxonomy" id="456999"/>
    <lineage>
        <taxon>Eukaryota</taxon>
        <taxon>Fungi</taxon>
        <taxon>Dikarya</taxon>
        <taxon>Basidiomycota</taxon>
        <taxon>Agaricomycotina</taxon>
        <taxon>Agaricomycetes</taxon>
        <taxon>Cantharellales</taxon>
        <taxon>Ceratobasidiaceae</taxon>
        <taxon>Rhizoctonia</taxon>
    </lineage>
</organism>
<evidence type="ECO:0000256" key="1">
    <source>
        <dbReference type="SAM" id="Phobius"/>
    </source>
</evidence>
<gene>
    <name evidence="2" type="ORF">RSOLAG22IIIB_06761</name>
</gene>
<keyword evidence="1" id="KW-0472">Membrane</keyword>
<keyword evidence="1" id="KW-1133">Transmembrane helix</keyword>
<dbReference type="EMBL" id="CYGV01001878">
    <property type="protein sequence ID" value="CUA77754.1"/>
    <property type="molecule type" value="Genomic_DNA"/>
</dbReference>
<name>A0A0K6GHA4_9AGAM</name>
<evidence type="ECO:0000313" key="3">
    <source>
        <dbReference type="Proteomes" id="UP000044841"/>
    </source>
</evidence>
<protein>
    <submittedName>
        <fullName evidence="2">Uncharacterized protein</fullName>
    </submittedName>
</protein>
<keyword evidence="1" id="KW-0812">Transmembrane</keyword>
<dbReference type="Proteomes" id="UP000044841">
    <property type="component" value="Unassembled WGS sequence"/>
</dbReference>
<reference evidence="2 3" key="1">
    <citation type="submission" date="2015-07" db="EMBL/GenBank/DDBJ databases">
        <authorList>
            <person name="Noorani M."/>
        </authorList>
    </citation>
    <scope>NUCLEOTIDE SEQUENCE [LARGE SCALE GENOMIC DNA]</scope>
    <source>
        <strain evidence="2">BBA 69670</strain>
    </source>
</reference>
<keyword evidence="3" id="KW-1185">Reference proteome</keyword>